<proteinExistence type="predicted"/>
<sequence>VEQITMGIYVIRAEGARPRDEPFADVGVILEGVEVLLNLKSVTLGCVMLLGLIYALNLSYPKDLKCTFEVFQKVLMELDTAKLSPKVQALKIKMLQ</sequence>
<organism evidence="1 2">
    <name type="scientific">Seriola lalandi dorsalis</name>
    <dbReference type="NCBI Taxonomy" id="1841481"/>
    <lineage>
        <taxon>Eukaryota</taxon>
        <taxon>Metazoa</taxon>
        <taxon>Chordata</taxon>
        <taxon>Craniata</taxon>
        <taxon>Vertebrata</taxon>
        <taxon>Euteleostomi</taxon>
        <taxon>Actinopterygii</taxon>
        <taxon>Neopterygii</taxon>
        <taxon>Teleostei</taxon>
        <taxon>Neoteleostei</taxon>
        <taxon>Acanthomorphata</taxon>
        <taxon>Carangaria</taxon>
        <taxon>Carangiformes</taxon>
        <taxon>Carangidae</taxon>
        <taxon>Seriola</taxon>
    </lineage>
</organism>
<accession>A0A3B4WBQ9</accession>
<dbReference type="Proteomes" id="UP000261360">
    <property type="component" value="Unplaced"/>
</dbReference>
<reference evidence="1" key="2">
    <citation type="submission" date="2025-09" db="UniProtKB">
        <authorList>
            <consortium name="Ensembl"/>
        </authorList>
    </citation>
    <scope>IDENTIFICATION</scope>
</reference>
<reference evidence="1" key="1">
    <citation type="submission" date="2025-08" db="UniProtKB">
        <authorList>
            <consortium name="Ensembl"/>
        </authorList>
    </citation>
    <scope>IDENTIFICATION</scope>
</reference>
<keyword evidence="2" id="KW-1185">Reference proteome</keyword>
<dbReference type="Ensembl" id="ENSSLDT00000001773.1">
    <property type="protein sequence ID" value="ENSSLDP00000001689.1"/>
    <property type="gene ID" value="ENSSLDG00000001407.1"/>
</dbReference>
<evidence type="ECO:0000313" key="2">
    <source>
        <dbReference type="Proteomes" id="UP000261360"/>
    </source>
</evidence>
<protein>
    <submittedName>
        <fullName evidence="1">Uncharacterized protein</fullName>
    </submittedName>
</protein>
<dbReference type="AlphaFoldDB" id="A0A3B4WBQ9"/>
<name>A0A3B4WBQ9_SERLL</name>
<dbReference type="PANTHER" id="PTHR31025:SF27">
    <property type="entry name" value="SI:CH211-193K19.2-RELATED"/>
    <property type="match status" value="1"/>
</dbReference>
<dbReference type="GeneTree" id="ENSGT00950000182912"/>
<evidence type="ECO:0000313" key="1">
    <source>
        <dbReference type="Ensembl" id="ENSSLDP00000001689.1"/>
    </source>
</evidence>
<dbReference type="PANTHER" id="PTHR31025">
    <property type="entry name" value="SI:CH211-196P9.1-RELATED"/>
    <property type="match status" value="1"/>
</dbReference>